<organism evidence="1 2">
    <name type="scientific">Rhamnella rubrinervis</name>
    <dbReference type="NCBI Taxonomy" id="2594499"/>
    <lineage>
        <taxon>Eukaryota</taxon>
        <taxon>Viridiplantae</taxon>
        <taxon>Streptophyta</taxon>
        <taxon>Embryophyta</taxon>
        <taxon>Tracheophyta</taxon>
        <taxon>Spermatophyta</taxon>
        <taxon>Magnoliopsida</taxon>
        <taxon>eudicotyledons</taxon>
        <taxon>Gunneridae</taxon>
        <taxon>Pentapetalae</taxon>
        <taxon>rosids</taxon>
        <taxon>fabids</taxon>
        <taxon>Rosales</taxon>
        <taxon>Rhamnaceae</taxon>
        <taxon>rhamnoid group</taxon>
        <taxon>Rhamneae</taxon>
        <taxon>Rhamnella</taxon>
    </lineage>
</organism>
<gene>
    <name evidence="1" type="ORF">FNV43_RR08221</name>
</gene>
<dbReference type="OrthoDB" id="1165906at2759"/>
<protein>
    <submittedName>
        <fullName evidence="1">Uncharacterized protein</fullName>
    </submittedName>
</protein>
<dbReference type="EMBL" id="VOIH02000003">
    <property type="protein sequence ID" value="KAF3452124.1"/>
    <property type="molecule type" value="Genomic_DNA"/>
</dbReference>
<evidence type="ECO:0000313" key="2">
    <source>
        <dbReference type="Proteomes" id="UP000796880"/>
    </source>
</evidence>
<comment type="caution">
    <text evidence="1">The sequence shown here is derived from an EMBL/GenBank/DDBJ whole genome shotgun (WGS) entry which is preliminary data.</text>
</comment>
<dbReference type="AlphaFoldDB" id="A0A8K0HH86"/>
<keyword evidence="2" id="KW-1185">Reference proteome</keyword>
<accession>A0A8K0HH86</accession>
<dbReference type="Proteomes" id="UP000796880">
    <property type="component" value="Unassembled WGS sequence"/>
</dbReference>
<name>A0A8K0HH86_9ROSA</name>
<sequence length="273" mass="30573">MDGTSSFIKNLQDALMGLSLQPSDEAALSITNMTLLGKFLTTRNFRLSSEGYNPKGMEAEVKDTTFQIEDRVGSVHLSSITPKCVIANRFLRFIVDLCVEKPLPAGYLMERDEGEIVNPDSRQLGKKCGEDLNLASKWQGVGKTNVQNELDCCIDQVEKDRDKIKWALFFEEFLRAHKKPREMSGLNFEKGQLAEGLEGSPFRWSMSTFMISDENQFVLKVHPFNKEILGRRQLKILRNSEGTVSLVNSDAIANLVGGLSIGEEEGADEYIIV</sequence>
<reference evidence="1" key="1">
    <citation type="submission" date="2020-03" db="EMBL/GenBank/DDBJ databases">
        <title>A high-quality chromosome-level genome assembly of a woody plant with both climbing and erect habits, Rhamnella rubrinervis.</title>
        <authorList>
            <person name="Lu Z."/>
            <person name="Yang Y."/>
            <person name="Zhu X."/>
            <person name="Sun Y."/>
        </authorList>
    </citation>
    <scope>NUCLEOTIDE SEQUENCE</scope>
    <source>
        <strain evidence="1">BYM</strain>
        <tissue evidence="1">Leaf</tissue>
    </source>
</reference>
<proteinExistence type="predicted"/>
<evidence type="ECO:0000313" key="1">
    <source>
        <dbReference type="EMBL" id="KAF3452124.1"/>
    </source>
</evidence>